<feature type="non-terminal residue" evidence="2">
    <location>
        <position position="1"/>
    </location>
</feature>
<evidence type="ECO:0000256" key="1">
    <source>
        <dbReference type="SAM" id="MobiDB-lite"/>
    </source>
</evidence>
<gene>
    <name evidence="2" type="ORF">SPIL2461_LOCUS11300</name>
</gene>
<organism evidence="2 3">
    <name type="scientific">Symbiodinium pilosum</name>
    <name type="common">Dinoflagellate</name>
    <dbReference type="NCBI Taxonomy" id="2952"/>
    <lineage>
        <taxon>Eukaryota</taxon>
        <taxon>Sar</taxon>
        <taxon>Alveolata</taxon>
        <taxon>Dinophyceae</taxon>
        <taxon>Suessiales</taxon>
        <taxon>Symbiodiniaceae</taxon>
        <taxon>Symbiodinium</taxon>
    </lineage>
</organism>
<dbReference type="OrthoDB" id="446949at2759"/>
<feature type="region of interest" description="Disordered" evidence="1">
    <location>
        <begin position="499"/>
        <end position="532"/>
    </location>
</feature>
<dbReference type="AlphaFoldDB" id="A0A812RYY8"/>
<accession>A0A812RYY8</accession>
<sequence>EPISKEAPPPPGLQGLSELDKFNLLTAKILGKQPEEDKPKVKEAETIKEASYFFVQRLPRHWTPAGITQHNACLHGRGDPKTAAREAIHAASDQPDSAFAWILEVYKKDASHEKLRDPGKFLTLDTKLLASLSKVAKGELARQILNFKEVEAGHERAVRGRQVLYLLDQHFKTNEEVGSLYSVEDLLKVTLVQDDLTTFLHNWESVIAGMSHIPDETTLRDIFLRQIRKSQKIKFDLERYDRAKEGTPERSYEFLKESIRDLLTRERMRTTRDRIAKSHGDKYGAPGMKDTKTRSGEEGKPNAPATPATGDKPEKPRPDRRDLRYAIESARILEGVVESMQAGVESACKYECEEDEGPTCQHCENTLKISCVSTNGLEFLADTGSAEDLISRHDHATYFSGVPIADATKQVNLITANGPVQGNKSVCIPVPEFGGDLEFYLLESTPLVCSLGRRCMDEGFDFHWPRGQAPYFITPNGRKLRCRMRGRVPVIGDLDSWASAASESKPKKAEPEDRVDEEEPREAHPDAEIEAAIAAEPPIAINRMLLMKPGWDKVNIEELDVRAAKLEAYTVMSITIFERSPESEEEIPDSDR</sequence>
<evidence type="ECO:0000313" key="3">
    <source>
        <dbReference type="Proteomes" id="UP000649617"/>
    </source>
</evidence>
<protein>
    <submittedName>
        <fullName evidence="2">Uncharacterized protein</fullName>
    </submittedName>
</protein>
<feature type="region of interest" description="Disordered" evidence="1">
    <location>
        <begin position="270"/>
        <end position="320"/>
    </location>
</feature>
<comment type="caution">
    <text evidence="2">The sequence shown here is derived from an EMBL/GenBank/DDBJ whole genome shotgun (WGS) entry which is preliminary data.</text>
</comment>
<dbReference type="Proteomes" id="UP000649617">
    <property type="component" value="Unassembled WGS sequence"/>
</dbReference>
<dbReference type="EMBL" id="CAJNIZ010022115">
    <property type="protein sequence ID" value="CAE7458152.1"/>
    <property type="molecule type" value="Genomic_DNA"/>
</dbReference>
<reference evidence="2" key="1">
    <citation type="submission" date="2021-02" db="EMBL/GenBank/DDBJ databases">
        <authorList>
            <person name="Dougan E. K."/>
            <person name="Rhodes N."/>
            <person name="Thang M."/>
            <person name="Chan C."/>
        </authorList>
    </citation>
    <scope>NUCLEOTIDE SEQUENCE</scope>
</reference>
<feature type="non-terminal residue" evidence="2">
    <location>
        <position position="592"/>
    </location>
</feature>
<proteinExistence type="predicted"/>
<feature type="compositionally biased region" description="Basic and acidic residues" evidence="1">
    <location>
        <begin position="270"/>
        <end position="282"/>
    </location>
</feature>
<evidence type="ECO:0000313" key="2">
    <source>
        <dbReference type="EMBL" id="CAE7458152.1"/>
    </source>
</evidence>
<keyword evidence="3" id="KW-1185">Reference proteome</keyword>
<feature type="compositionally biased region" description="Basic and acidic residues" evidence="1">
    <location>
        <begin position="289"/>
        <end position="300"/>
    </location>
</feature>
<feature type="compositionally biased region" description="Basic and acidic residues" evidence="1">
    <location>
        <begin position="311"/>
        <end position="320"/>
    </location>
</feature>
<name>A0A812RYY8_SYMPI</name>